<keyword evidence="4" id="KW-1185">Reference proteome</keyword>
<dbReference type="PANTHER" id="PTHR36540:SF1">
    <property type="entry name" value="PYRIMIDINE_PURINE NUCLEOSIDE PHOSPHORYLASE"/>
    <property type="match status" value="1"/>
</dbReference>
<keyword evidence="1 3" id="KW-0328">Glycosyltransferase</keyword>
<dbReference type="EMBL" id="CADCXN010000002">
    <property type="protein sequence ID" value="CAA9889406.1"/>
    <property type="molecule type" value="Genomic_DNA"/>
</dbReference>
<dbReference type="EC" id="2.4.2.2" evidence="3"/>
<keyword evidence="2 3" id="KW-0808">Transferase</keyword>
<dbReference type="InterPro" id="IPR009664">
    <property type="entry name" value="Ppnp"/>
</dbReference>
<comment type="caution">
    <text evidence="3">The sequence shown here is derived from an EMBL/GenBank/DDBJ whole genome shotgun (WGS) entry which is preliminary data.</text>
</comment>
<evidence type="ECO:0000313" key="3">
    <source>
        <dbReference type="EMBL" id="CAA9889406.1"/>
    </source>
</evidence>
<sequence>MSEFNNVSVIRKVNIYFNGNVSSRMLHLGDGTLKKLGFMLFDDYMFNTADKEAIKMINADLDVLLPEAEQWQSIKTGEFFKLPANAKFTVKAKPPADYCCSA</sequence>
<dbReference type="AlphaFoldDB" id="A0A8S0Y8X2"/>
<dbReference type="GO" id="GO:0004731">
    <property type="term" value="F:purine-nucleoside phosphorylase activity"/>
    <property type="evidence" value="ECO:0007669"/>
    <property type="project" value="TreeGrafter"/>
</dbReference>
<proteinExistence type="predicted"/>
<dbReference type="RefSeq" id="WP_174624431.1">
    <property type="nucleotide sequence ID" value="NZ_CADCXN010000002.1"/>
</dbReference>
<name>A0A8S0Y8X2_9GAMM</name>
<dbReference type="GO" id="GO:0016154">
    <property type="term" value="F:pyrimidine-nucleoside phosphorylase activity"/>
    <property type="evidence" value="ECO:0007669"/>
    <property type="project" value="UniProtKB-EC"/>
</dbReference>
<dbReference type="Pfam" id="PF06865">
    <property type="entry name" value="Ppnp"/>
    <property type="match status" value="1"/>
</dbReference>
<evidence type="ECO:0000313" key="4">
    <source>
        <dbReference type="Proteomes" id="UP000494216"/>
    </source>
</evidence>
<dbReference type="PANTHER" id="PTHR36540">
    <property type="entry name" value="PYRIMIDINE/PURINE NUCLEOSIDE PHOSPHORYLASE"/>
    <property type="match status" value="1"/>
</dbReference>
<dbReference type="Gene3D" id="2.60.120.10">
    <property type="entry name" value="Jelly Rolls"/>
    <property type="match status" value="1"/>
</dbReference>
<dbReference type="GO" id="GO:0005829">
    <property type="term" value="C:cytosol"/>
    <property type="evidence" value="ECO:0007669"/>
    <property type="project" value="TreeGrafter"/>
</dbReference>
<evidence type="ECO:0000256" key="2">
    <source>
        <dbReference type="ARBA" id="ARBA00022679"/>
    </source>
</evidence>
<dbReference type="SUPFAM" id="SSF51182">
    <property type="entry name" value="RmlC-like cupins"/>
    <property type="match status" value="1"/>
</dbReference>
<dbReference type="InterPro" id="IPR014710">
    <property type="entry name" value="RmlC-like_jellyroll"/>
</dbReference>
<dbReference type="InterPro" id="IPR011051">
    <property type="entry name" value="RmlC_Cupin_sf"/>
</dbReference>
<dbReference type="Proteomes" id="UP000494216">
    <property type="component" value="Unassembled WGS sequence"/>
</dbReference>
<organism evidence="3 4">
    <name type="scientific">Candidatus Methylobacter favarea</name>
    <dbReference type="NCBI Taxonomy" id="2707345"/>
    <lineage>
        <taxon>Bacteria</taxon>
        <taxon>Pseudomonadati</taxon>
        <taxon>Pseudomonadota</taxon>
        <taxon>Gammaproteobacteria</taxon>
        <taxon>Methylococcales</taxon>
        <taxon>Methylococcaceae</taxon>
        <taxon>Methylobacter</taxon>
    </lineage>
</organism>
<gene>
    <name evidence="3" type="primary">ppnP</name>
    <name evidence="3" type="ORF">METHB2_100047</name>
</gene>
<evidence type="ECO:0000256" key="1">
    <source>
        <dbReference type="ARBA" id="ARBA00022676"/>
    </source>
</evidence>
<reference evidence="3 4" key="1">
    <citation type="submission" date="2020-02" db="EMBL/GenBank/DDBJ databases">
        <authorList>
            <person name="Hogendoorn C."/>
        </authorList>
    </citation>
    <scope>NUCLEOTIDE SEQUENCE [LARGE SCALE GENOMIC DNA]</scope>
    <source>
        <strain evidence="3">METHB21</strain>
    </source>
</reference>
<protein>
    <submittedName>
        <fullName evidence="3">Pyrimidine/purine nucleoside phosphorylase</fullName>
        <ecNumber evidence="3">2.4.2.2</ecNumber>
    </submittedName>
</protein>
<accession>A0A8S0Y8X2</accession>